<dbReference type="EMBL" id="CP028913">
    <property type="protein sequence ID" value="AWB95814.1"/>
    <property type="molecule type" value="Genomic_DNA"/>
</dbReference>
<dbReference type="Gene3D" id="1.25.40.70">
    <property type="entry name" value="Phosphatidylinositol 3-kinase, accessory domain (PIK)"/>
    <property type="match status" value="1"/>
</dbReference>
<name>A0A2S0WX87_9MICO</name>
<dbReference type="Proteomes" id="UP000244729">
    <property type="component" value="Chromosome"/>
</dbReference>
<dbReference type="InterPro" id="IPR016024">
    <property type="entry name" value="ARM-type_fold"/>
</dbReference>
<evidence type="ECO:0000313" key="1">
    <source>
        <dbReference type="EMBL" id="AWB95814.1"/>
    </source>
</evidence>
<dbReference type="KEGG" id="agm:DCE93_09185"/>
<evidence type="ECO:0000313" key="2">
    <source>
        <dbReference type="Proteomes" id="UP000244729"/>
    </source>
</evidence>
<protein>
    <submittedName>
        <fullName evidence="1">Uncharacterized protein</fullName>
    </submittedName>
</protein>
<dbReference type="SUPFAM" id="SSF48371">
    <property type="entry name" value="ARM repeat"/>
    <property type="match status" value="1"/>
</dbReference>
<organism evidence="1 2">
    <name type="scientific">Agromyces badenianii</name>
    <dbReference type="NCBI Taxonomy" id="2080742"/>
    <lineage>
        <taxon>Bacteria</taxon>
        <taxon>Bacillati</taxon>
        <taxon>Actinomycetota</taxon>
        <taxon>Actinomycetes</taxon>
        <taxon>Micrococcales</taxon>
        <taxon>Microbacteriaceae</taxon>
        <taxon>Agromyces</taxon>
    </lineage>
</organism>
<sequence>MIRLKRGEMAENVEELIAQYRDLLVQRSMEFARPSVANKLFDRNHAIHKILRESDEGRRAISGLMNDDVDAVRLTAAVHTLQWDPVAAEHVLEDIEAGPGIVGFNAKWTLREYRDGKLDLDW</sequence>
<proteinExistence type="predicted"/>
<gene>
    <name evidence="1" type="ORF">DCE93_09185</name>
</gene>
<dbReference type="InterPro" id="IPR042236">
    <property type="entry name" value="PI3K_accessory_sf"/>
</dbReference>
<accession>A0A2S0WX87</accession>
<reference evidence="1 2" key="1">
    <citation type="submission" date="2018-04" db="EMBL/GenBank/DDBJ databases">
        <authorList>
            <person name="Li J."/>
        </authorList>
    </citation>
    <scope>NUCLEOTIDE SEQUENCE [LARGE SCALE GENOMIC DNA]</scope>
    <source>
        <strain evidence="2">30A</strain>
    </source>
</reference>
<dbReference type="OrthoDB" id="5515589at2"/>
<keyword evidence="2" id="KW-1185">Reference proteome</keyword>
<dbReference type="AlphaFoldDB" id="A0A2S0WX87"/>